<dbReference type="InterPro" id="IPR011989">
    <property type="entry name" value="ARM-like"/>
</dbReference>
<keyword evidence="4" id="KW-1185">Reference proteome</keyword>
<dbReference type="InterPro" id="IPR016024">
    <property type="entry name" value="ARM-type_fold"/>
</dbReference>
<dbReference type="Proteomes" id="UP000241890">
    <property type="component" value="Unassembled WGS sequence"/>
</dbReference>
<evidence type="ECO:0000256" key="1">
    <source>
        <dbReference type="PROSITE-ProRule" id="PRU00103"/>
    </source>
</evidence>
<evidence type="ECO:0008006" key="5">
    <source>
        <dbReference type="Google" id="ProtNLM"/>
    </source>
</evidence>
<dbReference type="AlphaFoldDB" id="A0A2R5FZH1"/>
<feature type="repeat" description="HEAT" evidence="1">
    <location>
        <begin position="642"/>
        <end position="680"/>
    </location>
</feature>
<dbReference type="OrthoDB" id="414039at2759"/>
<dbReference type="PROSITE" id="PS50077">
    <property type="entry name" value="HEAT_REPEAT"/>
    <property type="match status" value="1"/>
</dbReference>
<evidence type="ECO:0000256" key="2">
    <source>
        <dbReference type="SAM" id="MobiDB-lite"/>
    </source>
</evidence>
<feature type="region of interest" description="Disordered" evidence="2">
    <location>
        <begin position="471"/>
        <end position="522"/>
    </location>
</feature>
<organism evidence="3 4">
    <name type="scientific">Hondaea fermentalgiana</name>
    <dbReference type="NCBI Taxonomy" id="2315210"/>
    <lineage>
        <taxon>Eukaryota</taxon>
        <taxon>Sar</taxon>
        <taxon>Stramenopiles</taxon>
        <taxon>Bigyra</taxon>
        <taxon>Labyrinthulomycetes</taxon>
        <taxon>Thraustochytrida</taxon>
        <taxon>Thraustochytriidae</taxon>
        <taxon>Hondaea</taxon>
    </lineage>
</organism>
<gene>
    <name evidence="3" type="ORF">FCC1311_003742</name>
</gene>
<dbReference type="InterPro" id="IPR021133">
    <property type="entry name" value="HEAT_type_2"/>
</dbReference>
<accession>A0A2R5FZH1</accession>
<dbReference type="Gene3D" id="1.25.10.10">
    <property type="entry name" value="Leucine-rich Repeat Variant"/>
    <property type="match status" value="1"/>
</dbReference>
<evidence type="ECO:0000313" key="3">
    <source>
        <dbReference type="EMBL" id="GBG24156.1"/>
    </source>
</evidence>
<protein>
    <recommendedName>
        <fullName evidence="5">Dynein assembly factor 5, axonemal</fullName>
    </recommendedName>
</protein>
<proteinExistence type="predicted"/>
<comment type="caution">
    <text evidence="3">The sequence shown here is derived from an EMBL/GenBank/DDBJ whole genome shotgun (WGS) entry which is preliminary data.</text>
</comment>
<dbReference type="InParanoid" id="A0A2R5FZH1"/>
<name>A0A2R5FZH1_9STRA</name>
<dbReference type="SUPFAM" id="SSF48371">
    <property type="entry name" value="ARM repeat"/>
    <property type="match status" value="1"/>
</dbReference>
<feature type="compositionally biased region" description="Basic and acidic residues" evidence="2">
    <location>
        <begin position="471"/>
        <end position="483"/>
    </location>
</feature>
<feature type="compositionally biased region" description="Low complexity" evidence="2">
    <location>
        <begin position="484"/>
        <end position="507"/>
    </location>
</feature>
<dbReference type="EMBL" id="BEYU01000004">
    <property type="protein sequence ID" value="GBG24156.1"/>
    <property type="molecule type" value="Genomic_DNA"/>
</dbReference>
<sequence length="703" mass="76622">MDLTSCTSAVRSLRRREASASEVDAAEALLAALDQGTCEPSSTYDALATLLTANQWECRATGLLVGGALLGLEEPAGHNEPAGGETNLVQLLSESAQTNLEDREPRVRSCVVKVLEALAHRDGPATWARFGSVLCDIVDKNFDLDESERATTQAELAVQTSTAVPMLVHETIGWKALETSMRGLEALVRGYGEAFVRDGHTLDRDGFLLSLVSDRALVHQNRYVREVGYDLCGVLVEAILAGNGGQSDEQIQAMVQAIARGLSDNWSQVRYAASVAVRKLMTGLQSEARTPHMDLLVPRMCLNRYYLAMGVRLYSQETWTLSFGEGGVAVVCAHIGPVVDFYCAQSAADNHGVREAACHSIAELATKIPRDALSPHIDKLLKALLDCFRDDSWPVRDAACVASGDFVRSFPDESRPQIDELYTLWFSHLSDNIWSVREDSAVALGNAARAYQEEGVARIMEKLPGLLERVHAPDPHANHDHGSGDSSDGCSSPKSTSSSIPERPSSPRVMAGAESQPVSVVSGSLVDLREGRAKADPMHSEQQLFSCGSLAPKLKRRGVGCMDHGYSRPKRPWEETDGAIYLLRELAAYDASKVDASMMDAVQRALESSQATRELRVTIFKQLVPLSQSLGKRGFKRYLEGLLPLMIRSLADENQLVATASADLVMHLIRFLGPNIFRGRVEMLLNGSNLWQAIERSPLVTLA</sequence>
<reference evidence="3 4" key="1">
    <citation type="submission" date="2017-12" db="EMBL/GenBank/DDBJ databases">
        <title>Sequencing, de novo assembly and annotation of complete genome of a new Thraustochytrid species, strain FCC1311.</title>
        <authorList>
            <person name="Sedici K."/>
            <person name="Godart F."/>
            <person name="Aiese Cigliano R."/>
            <person name="Sanseverino W."/>
            <person name="Barakat M."/>
            <person name="Ortet P."/>
            <person name="Marechal E."/>
            <person name="Cagnac O."/>
            <person name="Amato A."/>
        </authorList>
    </citation>
    <scope>NUCLEOTIDE SEQUENCE [LARGE SCALE GENOMIC DNA]</scope>
</reference>
<evidence type="ECO:0000313" key="4">
    <source>
        <dbReference type="Proteomes" id="UP000241890"/>
    </source>
</evidence>